<dbReference type="EMBL" id="PKUQ01000013">
    <property type="protein sequence ID" value="PLW77890.1"/>
    <property type="molecule type" value="Genomic_DNA"/>
</dbReference>
<dbReference type="AlphaFoldDB" id="A0A2N5XTT4"/>
<dbReference type="OrthoDB" id="9179688at2"/>
<proteinExistence type="predicted"/>
<dbReference type="Proteomes" id="UP000234881">
    <property type="component" value="Unassembled WGS sequence"/>
</dbReference>
<dbReference type="NCBIfam" id="NF047389">
    <property type="entry name" value="ATPase_Sll1717"/>
    <property type="match status" value="1"/>
</dbReference>
<accession>A0A2N5XTT4</accession>
<dbReference type="InterPro" id="IPR059206">
    <property type="entry name" value="Sll1717-like"/>
</dbReference>
<reference evidence="1 2" key="1">
    <citation type="submission" date="2018-01" db="EMBL/GenBank/DDBJ databases">
        <title>The draft genome sequence of Cohaesibacter sp. H1304.</title>
        <authorList>
            <person name="Wang N.-N."/>
            <person name="Du Z.-J."/>
        </authorList>
    </citation>
    <scope>NUCLEOTIDE SEQUENCE [LARGE SCALE GENOMIC DNA]</scope>
    <source>
        <strain evidence="1 2">H1304</strain>
    </source>
</reference>
<name>A0A2N5XTT4_9HYPH</name>
<gene>
    <name evidence="1" type="ORF">C0081_07120</name>
</gene>
<evidence type="ECO:0000313" key="2">
    <source>
        <dbReference type="Proteomes" id="UP000234881"/>
    </source>
</evidence>
<dbReference type="RefSeq" id="WP_101533131.1">
    <property type="nucleotide sequence ID" value="NZ_PKUQ01000013.1"/>
</dbReference>
<comment type="caution">
    <text evidence="1">The sequence shown here is derived from an EMBL/GenBank/DDBJ whole genome shotgun (WGS) entry which is preliminary data.</text>
</comment>
<organism evidence="1 2">
    <name type="scientific">Cohaesibacter celericrescens</name>
    <dbReference type="NCBI Taxonomy" id="2067669"/>
    <lineage>
        <taxon>Bacteria</taxon>
        <taxon>Pseudomonadati</taxon>
        <taxon>Pseudomonadota</taxon>
        <taxon>Alphaproteobacteria</taxon>
        <taxon>Hyphomicrobiales</taxon>
        <taxon>Cohaesibacteraceae</taxon>
    </lineage>
</organism>
<dbReference type="Gene3D" id="3.40.50.450">
    <property type="match status" value="1"/>
</dbReference>
<evidence type="ECO:0000313" key="1">
    <source>
        <dbReference type="EMBL" id="PLW77890.1"/>
    </source>
</evidence>
<sequence>MSNQRSAFVAYSTRDETVGDKILSGVRKANAVGANSVRFEPWEFNDIPGETVISPILSKIDDSPFVVADVTYLNLNVVYEIGFAIGRNKKVFLLKDTSVAGDSKLAKRTGIFDTLGYFSYSTDDDIRNRLTGYIDETALPFTKELDRQAPVYLMEPPERSDAATKMVSRIKKARFRYRSFISSEDIRLSATDAIRQVGRSSGVCLMIESAGDSKEEHNVRTLFVAGLAHGMLKPTLIFSPSGFDAPLDIRDEITVYNSPQDISEHVAIFCPQINDVLQGEAGTNETAKGFLDSIWVGDPTAENEMTTLADYYLQTDQFLRASSGDVNLVVGRKGSGKTALFISLRDITRADKRNIVVDLKPESYQLAKLKDEILSLLAAGSRQHLLTAFWEYLILLEVAYKLLEKDKKTHRFNHDLYDIYQELERTYRGDDSLSEGDFSERLLALSRRLSDQFKIKFGNTDNHGITIQQITEILYSHDLKNLKTQLSKYLEHKGRVLVLFDNLDKSWSTDGVDTIDSITLRCLIDAGRKIERDMQKAGHEFRCILFLRNDVYRFLMENSSDYGKEMRATLDWSDPDLLREMLRLRLSSSLPVEYAKLPFDELWKMISVSHVFGEESSDFIISRSLMRPRNVLKLFNHIRGFAVNFRREKIIIDDYHKGLVSYSQDLIVELDREISDVYPAAKDLLYYFIDTPPELSRDDLLKIFNEAGIEPAEHEKIRNFLIYHGVLGLQNGVDEQYIFDVGYDPKPLQIRAQRAGEAARFTINPAFAPALEIRGSVMDIHKI</sequence>
<keyword evidence="2" id="KW-1185">Reference proteome</keyword>
<protein>
    <submittedName>
        <fullName evidence="1">Uncharacterized protein</fullName>
    </submittedName>
</protein>